<feature type="domain" description="Amidohydrolase-related" evidence="2">
    <location>
        <begin position="45"/>
        <end position="237"/>
    </location>
</feature>
<dbReference type="Pfam" id="PF04909">
    <property type="entry name" value="Amidohydro_2"/>
    <property type="match status" value="1"/>
</dbReference>
<accession>A0A939C245</accession>
<comment type="caution">
    <text evidence="3">The sequence shown here is derived from an EMBL/GenBank/DDBJ whole genome shotgun (WGS) entry which is preliminary data.</text>
</comment>
<keyword evidence="1" id="KW-0456">Lyase</keyword>
<dbReference type="InterPro" id="IPR032466">
    <property type="entry name" value="Metal_Hydrolase"/>
</dbReference>
<evidence type="ECO:0000313" key="3">
    <source>
        <dbReference type="EMBL" id="MBM9476145.1"/>
    </source>
</evidence>
<dbReference type="AlphaFoldDB" id="A0A939C245"/>
<gene>
    <name evidence="3" type="ORF">JL107_06785</name>
</gene>
<dbReference type="RefSeq" id="WP_205256236.1">
    <property type="nucleotide sequence ID" value="NZ_BAAAPV010000003.1"/>
</dbReference>
<name>A0A939C245_9ACTN</name>
<evidence type="ECO:0000259" key="2">
    <source>
        <dbReference type="Pfam" id="PF04909"/>
    </source>
</evidence>
<protein>
    <submittedName>
        <fullName evidence="3">Amidohydrolase family protein</fullName>
    </submittedName>
</protein>
<dbReference type="EMBL" id="JAERWL010000006">
    <property type="protein sequence ID" value="MBM9476145.1"/>
    <property type="molecule type" value="Genomic_DNA"/>
</dbReference>
<evidence type="ECO:0000313" key="4">
    <source>
        <dbReference type="Proteomes" id="UP000663801"/>
    </source>
</evidence>
<dbReference type="InterPro" id="IPR032465">
    <property type="entry name" value="ACMSD"/>
</dbReference>
<organism evidence="3 4">
    <name type="scientific">Nakamurella flavida</name>
    <dbReference type="NCBI Taxonomy" id="363630"/>
    <lineage>
        <taxon>Bacteria</taxon>
        <taxon>Bacillati</taxon>
        <taxon>Actinomycetota</taxon>
        <taxon>Actinomycetes</taxon>
        <taxon>Nakamurellales</taxon>
        <taxon>Nakamurellaceae</taxon>
        <taxon>Nakamurella</taxon>
    </lineage>
</organism>
<dbReference type="InterPro" id="IPR006680">
    <property type="entry name" value="Amidohydro-rel"/>
</dbReference>
<dbReference type="Proteomes" id="UP000663801">
    <property type="component" value="Unassembled WGS sequence"/>
</dbReference>
<proteinExistence type="predicted"/>
<reference evidence="3" key="1">
    <citation type="submission" date="2021-01" db="EMBL/GenBank/DDBJ databases">
        <title>KCTC 19127 draft genome.</title>
        <authorList>
            <person name="An D."/>
        </authorList>
    </citation>
    <scope>NUCLEOTIDE SEQUENCE</scope>
    <source>
        <strain evidence="3">KCTC 19127</strain>
    </source>
</reference>
<dbReference type="GO" id="GO:0016787">
    <property type="term" value="F:hydrolase activity"/>
    <property type="evidence" value="ECO:0007669"/>
    <property type="project" value="InterPro"/>
</dbReference>
<dbReference type="SUPFAM" id="SSF51556">
    <property type="entry name" value="Metallo-dependent hydrolases"/>
    <property type="match status" value="1"/>
</dbReference>
<sequence length="238" mass="25844">MIIDSHSHIGARIGSSQTGPELRARMDGAGVDLACIFPHVEGGFRNDDVDEAMSVVPGRFIPFLAVDPWFGARAVAEIHERADRGYRGVKLHPTIHGYDLADLVLLAPVLEAVRDRGLILLAHGADDILNAPAAFAALARAYPEIPVLMAHSGVFRAHAQAIAAAREIDNLYLEAARVPAHEIAVQIRELGPTRTIWGSDSPFCDYTWEYEKIRRCVDSEEARLLVAGGNLAQLLGLS</sequence>
<dbReference type="PANTHER" id="PTHR21240">
    <property type="entry name" value="2-AMINO-3-CARBOXYLMUCONATE-6-SEMIALDEHYDE DECARBOXYLASE"/>
    <property type="match status" value="1"/>
</dbReference>
<dbReference type="GO" id="GO:0016831">
    <property type="term" value="F:carboxy-lyase activity"/>
    <property type="evidence" value="ECO:0007669"/>
    <property type="project" value="InterPro"/>
</dbReference>
<keyword evidence="4" id="KW-1185">Reference proteome</keyword>
<evidence type="ECO:0000256" key="1">
    <source>
        <dbReference type="ARBA" id="ARBA00023239"/>
    </source>
</evidence>
<dbReference type="Gene3D" id="3.20.20.140">
    <property type="entry name" value="Metal-dependent hydrolases"/>
    <property type="match status" value="1"/>
</dbReference>